<comment type="caution">
    <text evidence="1">The sequence shown here is derived from an EMBL/GenBank/DDBJ whole genome shotgun (WGS) entry which is preliminary data.</text>
</comment>
<dbReference type="Proteomes" id="UP000093000">
    <property type="component" value="Unassembled WGS sequence"/>
</dbReference>
<organism evidence="1 2">
    <name type="scientific">Choanephora cucurbitarum</name>
    <dbReference type="NCBI Taxonomy" id="101091"/>
    <lineage>
        <taxon>Eukaryota</taxon>
        <taxon>Fungi</taxon>
        <taxon>Fungi incertae sedis</taxon>
        <taxon>Mucoromycota</taxon>
        <taxon>Mucoromycotina</taxon>
        <taxon>Mucoromycetes</taxon>
        <taxon>Mucorales</taxon>
        <taxon>Mucorineae</taxon>
        <taxon>Choanephoraceae</taxon>
        <taxon>Choanephoroideae</taxon>
        <taxon>Choanephora</taxon>
    </lineage>
</organism>
<protein>
    <submittedName>
        <fullName evidence="1">Uncharacterized protein</fullName>
    </submittedName>
</protein>
<dbReference type="AlphaFoldDB" id="A0A1C7MUU2"/>
<name>A0A1C7MUU2_9FUNG</name>
<proteinExistence type="predicted"/>
<reference evidence="1 2" key="1">
    <citation type="submission" date="2016-03" db="EMBL/GenBank/DDBJ databases">
        <title>Choanephora cucurbitarum.</title>
        <authorList>
            <person name="Min B."/>
            <person name="Park H."/>
            <person name="Park J.-H."/>
            <person name="Shin H.-D."/>
            <person name="Choi I.-G."/>
        </authorList>
    </citation>
    <scope>NUCLEOTIDE SEQUENCE [LARGE SCALE GENOMIC DNA]</scope>
    <source>
        <strain evidence="1 2">KUS-F28377</strain>
    </source>
</reference>
<dbReference type="EMBL" id="LUGH01002007">
    <property type="protein sequence ID" value="OBZ80537.1"/>
    <property type="molecule type" value="Genomic_DNA"/>
</dbReference>
<evidence type="ECO:0000313" key="1">
    <source>
        <dbReference type="EMBL" id="OBZ80537.1"/>
    </source>
</evidence>
<accession>A0A1C7MUU2</accession>
<sequence length="77" mass="9176">MPALYQSPKRALDFALLDYFHLLKMNAYMSSHCFARIWNQSFYENDALDIHGNPLTKLIVNNVYFLYRRLVLFAKDK</sequence>
<dbReference type="InParanoid" id="A0A1C7MUU2"/>
<feature type="non-terminal residue" evidence="1">
    <location>
        <position position="77"/>
    </location>
</feature>
<keyword evidence="2" id="KW-1185">Reference proteome</keyword>
<evidence type="ECO:0000313" key="2">
    <source>
        <dbReference type="Proteomes" id="UP000093000"/>
    </source>
</evidence>
<gene>
    <name evidence="1" type="ORF">A0J61_11414</name>
</gene>
<dbReference type="OrthoDB" id="2252406at2759"/>